<name>A0ABP9H2T6_9FLAO</name>
<dbReference type="InterPro" id="IPR036929">
    <property type="entry name" value="DsbDN_sf"/>
</dbReference>
<dbReference type="RefSeq" id="WP_345164184.1">
    <property type="nucleotide sequence ID" value="NZ_BAABJK010000003.1"/>
</dbReference>
<evidence type="ECO:0000313" key="3">
    <source>
        <dbReference type="Proteomes" id="UP001501692"/>
    </source>
</evidence>
<evidence type="ECO:0000259" key="1">
    <source>
        <dbReference type="Pfam" id="PF11412"/>
    </source>
</evidence>
<sequence>MKIITSLIIFFSIFSFSQIITPVKWDTSIEKKSKNEYDIVFTAEVDDGWHLYSQHLSEGGPLPTVFKFIPSTNYKCEGKPSEEKGKEVYEEVFEMNVKYFENKAVFKQRIKTNTNKPLKIEGEISYMSCNTEKCIPGYTNFEISTK</sequence>
<dbReference type="Proteomes" id="UP001501692">
    <property type="component" value="Unassembled WGS sequence"/>
</dbReference>
<reference evidence="3" key="1">
    <citation type="journal article" date="2019" name="Int. J. Syst. Evol. Microbiol.">
        <title>The Global Catalogue of Microorganisms (GCM) 10K type strain sequencing project: providing services to taxonomists for standard genome sequencing and annotation.</title>
        <authorList>
            <consortium name="The Broad Institute Genomics Platform"/>
            <consortium name="The Broad Institute Genome Sequencing Center for Infectious Disease"/>
            <person name="Wu L."/>
            <person name="Ma J."/>
        </authorList>
    </citation>
    <scope>NUCLEOTIDE SEQUENCE [LARGE SCALE GENOMIC DNA]</scope>
    <source>
        <strain evidence="3">JCM 18287</strain>
    </source>
</reference>
<feature type="domain" description="Thiol:disulfide interchange protein DsbD N-terminal" evidence="1">
    <location>
        <begin position="33"/>
        <end position="142"/>
    </location>
</feature>
<dbReference type="Pfam" id="PF11412">
    <property type="entry name" value="DsbD_N"/>
    <property type="match status" value="1"/>
</dbReference>
<keyword evidence="3" id="KW-1185">Reference proteome</keyword>
<evidence type="ECO:0000313" key="2">
    <source>
        <dbReference type="EMBL" id="GAA4960144.1"/>
    </source>
</evidence>
<proteinExistence type="predicted"/>
<dbReference type="Gene3D" id="2.60.40.1250">
    <property type="entry name" value="Thiol:disulfide interchange protein DsbD, N-terminal domain"/>
    <property type="match status" value="1"/>
</dbReference>
<gene>
    <name evidence="2" type="ORF">GCM10023315_04980</name>
</gene>
<organism evidence="2 3">
    <name type="scientific">Algibacter aquimarinus</name>
    <dbReference type="NCBI Taxonomy" id="1136748"/>
    <lineage>
        <taxon>Bacteria</taxon>
        <taxon>Pseudomonadati</taxon>
        <taxon>Bacteroidota</taxon>
        <taxon>Flavobacteriia</taxon>
        <taxon>Flavobacteriales</taxon>
        <taxon>Flavobacteriaceae</taxon>
        <taxon>Algibacter</taxon>
    </lineage>
</organism>
<comment type="caution">
    <text evidence="2">The sequence shown here is derived from an EMBL/GenBank/DDBJ whole genome shotgun (WGS) entry which is preliminary data.</text>
</comment>
<accession>A0ABP9H2T6</accession>
<dbReference type="EMBL" id="BAABJK010000003">
    <property type="protein sequence ID" value="GAA4960144.1"/>
    <property type="molecule type" value="Genomic_DNA"/>
</dbReference>
<dbReference type="InterPro" id="IPR028250">
    <property type="entry name" value="DsbDN"/>
</dbReference>
<protein>
    <recommendedName>
        <fullName evidence="1">Thiol:disulfide interchange protein DsbD N-terminal domain-containing protein</fullName>
    </recommendedName>
</protein>